<dbReference type="InterPro" id="IPR008977">
    <property type="entry name" value="PHM/PNGase_F_dom_sf"/>
</dbReference>
<dbReference type="AlphaFoldDB" id="A0AAN9G1X8"/>
<dbReference type="InterPro" id="IPR057626">
    <property type="entry name" value="S-S_Temptin"/>
</dbReference>
<dbReference type="EMBL" id="JBAMIC010000021">
    <property type="protein sequence ID" value="KAK7092281.1"/>
    <property type="molecule type" value="Genomic_DNA"/>
</dbReference>
<evidence type="ECO:0000259" key="5">
    <source>
        <dbReference type="Pfam" id="PF03712"/>
    </source>
</evidence>
<dbReference type="PANTHER" id="PTHR10157">
    <property type="entry name" value="DOPAMINE BETA HYDROXYLASE RELATED"/>
    <property type="match status" value="1"/>
</dbReference>
<keyword evidence="8" id="KW-1185">Reference proteome</keyword>
<dbReference type="PANTHER" id="PTHR10157:SF23">
    <property type="entry name" value="MOXD1 HOMOLOG 1"/>
    <property type="match status" value="1"/>
</dbReference>
<keyword evidence="1" id="KW-1015">Disulfide bond</keyword>
<evidence type="ECO:0000256" key="1">
    <source>
        <dbReference type="ARBA" id="ARBA00023157"/>
    </source>
</evidence>
<evidence type="ECO:0000259" key="4">
    <source>
        <dbReference type="Pfam" id="PF01082"/>
    </source>
</evidence>
<feature type="chain" id="PRO_5042810928" description="Temptin" evidence="3">
    <location>
        <begin position="20"/>
        <end position="586"/>
    </location>
</feature>
<dbReference type="InterPro" id="IPR000945">
    <property type="entry name" value="DBH-like"/>
</dbReference>
<keyword evidence="3" id="KW-0732">Signal</keyword>
<name>A0AAN9G1X8_9CAEN</name>
<dbReference type="Gene3D" id="2.60.120.230">
    <property type="match status" value="1"/>
</dbReference>
<dbReference type="GO" id="GO:0005507">
    <property type="term" value="F:copper ion binding"/>
    <property type="evidence" value="ECO:0007669"/>
    <property type="project" value="InterPro"/>
</dbReference>
<feature type="domain" description="Copper type II ascorbate-dependent monooxygenase N-terminal" evidence="4">
    <location>
        <begin position="157"/>
        <end position="271"/>
    </location>
</feature>
<dbReference type="InterPro" id="IPR000323">
    <property type="entry name" value="Cu2_ascorb_mOase_N"/>
</dbReference>
<dbReference type="Pfam" id="PF24784">
    <property type="entry name" value="Temptin_C"/>
    <property type="match status" value="1"/>
</dbReference>
<evidence type="ECO:0000259" key="6">
    <source>
        <dbReference type="Pfam" id="PF24784"/>
    </source>
</evidence>
<evidence type="ECO:0000313" key="7">
    <source>
        <dbReference type="EMBL" id="KAK7092281.1"/>
    </source>
</evidence>
<feature type="signal peptide" evidence="3">
    <location>
        <begin position="1"/>
        <end position="19"/>
    </location>
</feature>
<gene>
    <name evidence="7" type="ORF">V1264_008054</name>
</gene>
<proteinExistence type="predicted"/>
<evidence type="ECO:0000313" key="8">
    <source>
        <dbReference type="Proteomes" id="UP001374579"/>
    </source>
</evidence>
<dbReference type="GO" id="GO:0004500">
    <property type="term" value="F:dopamine beta-monooxygenase activity"/>
    <property type="evidence" value="ECO:0007669"/>
    <property type="project" value="InterPro"/>
</dbReference>
<feature type="domain" description="Copper type II ascorbate-dependent monooxygenase C-terminal" evidence="5">
    <location>
        <begin position="293"/>
        <end position="439"/>
    </location>
</feature>
<dbReference type="Proteomes" id="UP001374579">
    <property type="component" value="Unassembled WGS sequence"/>
</dbReference>
<comment type="caution">
    <text evidence="7">The sequence shown here is derived from an EMBL/GenBank/DDBJ whole genome shotgun (WGS) entry which is preliminary data.</text>
</comment>
<dbReference type="Gene3D" id="2.60.120.310">
    <property type="entry name" value="Copper type II, ascorbate-dependent monooxygenase, N-terminal domain"/>
    <property type="match status" value="1"/>
</dbReference>
<dbReference type="Pfam" id="PF01082">
    <property type="entry name" value="Cu2_monooxygen"/>
    <property type="match status" value="1"/>
</dbReference>
<protein>
    <recommendedName>
        <fullName evidence="9">Temptin</fullName>
    </recommendedName>
</protein>
<reference evidence="7 8" key="1">
    <citation type="submission" date="2024-02" db="EMBL/GenBank/DDBJ databases">
        <title>Chromosome-scale genome assembly of the rough periwinkle Littorina saxatilis.</title>
        <authorList>
            <person name="De Jode A."/>
            <person name="Faria R."/>
            <person name="Formenti G."/>
            <person name="Sims Y."/>
            <person name="Smith T.P."/>
            <person name="Tracey A."/>
            <person name="Wood J.M.D."/>
            <person name="Zagrodzka Z.B."/>
            <person name="Johannesson K."/>
            <person name="Butlin R.K."/>
            <person name="Leder E.H."/>
        </authorList>
    </citation>
    <scope>NUCLEOTIDE SEQUENCE [LARGE SCALE GENOMIC DNA]</scope>
    <source>
        <strain evidence="7">Snail1</strain>
        <tissue evidence="7">Muscle</tissue>
    </source>
</reference>
<sequence>MGIFCTLSLLLAVSALTSGFSNYRDRLPNGRAVPHPCKPNYLWHGVGHENALGGGVRNAFGLDFLRLGATWSVELCQLDSDGDGMTNGEELGDSQCTWTPGTLPPRISGITHPGICDPWEDAKCIGHNTWVQCDVSSFQCDALENEEVQNITFRFSPTSVPNTETNYFCMTFDLPDDDVYHLVANQPYIDNEQVMHHVILYGCDSDGETPPSIPTPKPCGMEAGGGCNSIIGLWAVGFAGACLNNKTGFKFGRGHFTRVKMEFHWNNPELKDDYVDSSGMTLYYTKNLRPTSAATLMVGQTFIEIAPLQPAVEVTGACKADCTRMLFTKPLYIIDSINHMHYLGIKQKVELYRNGSLVTHITNEDAYSYDSPVVNQHDPPIMVLPGDEIRTTCTFNSATRSATTYYGDGTSNEMCFAFMTVYPSDALPKTKSCIARQDKDICELYLGGGGGGSQPTCDLTKFSNMSDPDISRMWTAAYKDCTPFGACRPGCQQLWDQLKQDSCFQGNDLEALKDGFLLSKEGTYFLAAVSTCWPRTDCPKCQRCPEITNPNANNDNIVGDGGAGSLLPELVSMVTMLAVSLLYNRL</sequence>
<evidence type="ECO:0000256" key="3">
    <source>
        <dbReference type="SAM" id="SignalP"/>
    </source>
</evidence>
<keyword evidence="2" id="KW-0325">Glycoprotein</keyword>
<accession>A0AAN9G1X8</accession>
<dbReference type="InterPro" id="IPR024548">
    <property type="entry name" value="Cu2_monoox_C"/>
</dbReference>
<evidence type="ECO:0008006" key="9">
    <source>
        <dbReference type="Google" id="ProtNLM"/>
    </source>
</evidence>
<dbReference type="InterPro" id="IPR014784">
    <property type="entry name" value="Cu2_ascorb_mOase-like_C"/>
</dbReference>
<feature type="domain" description="Temptin Cys/Cys disulfide" evidence="6">
    <location>
        <begin position="18"/>
        <end position="115"/>
    </location>
</feature>
<dbReference type="Pfam" id="PF03712">
    <property type="entry name" value="Cu2_monoox_C"/>
    <property type="match status" value="1"/>
</dbReference>
<dbReference type="InterPro" id="IPR036939">
    <property type="entry name" value="Cu2_ascorb_mOase_N_sf"/>
</dbReference>
<organism evidence="7 8">
    <name type="scientific">Littorina saxatilis</name>
    <dbReference type="NCBI Taxonomy" id="31220"/>
    <lineage>
        <taxon>Eukaryota</taxon>
        <taxon>Metazoa</taxon>
        <taxon>Spiralia</taxon>
        <taxon>Lophotrochozoa</taxon>
        <taxon>Mollusca</taxon>
        <taxon>Gastropoda</taxon>
        <taxon>Caenogastropoda</taxon>
        <taxon>Littorinimorpha</taxon>
        <taxon>Littorinoidea</taxon>
        <taxon>Littorinidae</taxon>
        <taxon>Littorina</taxon>
    </lineage>
</organism>
<dbReference type="SUPFAM" id="SSF49742">
    <property type="entry name" value="PHM/PNGase F"/>
    <property type="match status" value="2"/>
</dbReference>
<evidence type="ECO:0000256" key="2">
    <source>
        <dbReference type="ARBA" id="ARBA00023180"/>
    </source>
</evidence>